<dbReference type="Proteomes" id="UP001595721">
    <property type="component" value="Unassembled WGS sequence"/>
</dbReference>
<evidence type="ECO:0000313" key="3">
    <source>
        <dbReference type="EMBL" id="MFC3530455.1"/>
    </source>
</evidence>
<gene>
    <name evidence="3" type="ORF">ACFOMH_20010</name>
</gene>
<feature type="domain" description="Peptidase C51" evidence="2">
    <location>
        <begin position="133"/>
        <end position="217"/>
    </location>
</feature>
<dbReference type="Pfam" id="PF05257">
    <property type="entry name" value="CHAP"/>
    <property type="match status" value="1"/>
</dbReference>
<comment type="caution">
    <text evidence="3">The sequence shown here is derived from an EMBL/GenBank/DDBJ whole genome shotgun (WGS) entry which is preliminary data.</text>
</comment>
<evidence type="ECO:0000256" key="1">
    <source>
        <dbReference type="SAM" id="SignalP"/>
    </source>
</evidence>
<organism evidence="3 4">
    <name type="scientific">Paracoccus mangrovi</name>
    <dbReference type="NCBI Taxonomy" id="1715645"/>
    <lineage>
        <taxon>Bacteria</taxon>
        <taxon>Pseudomonadati</taxon>
        <taxon>Pseudomonadota</taxon>
        <taxon>Alphaproteobacteria</taxon>
        <taxon>Rhodobacterales</taxon>
        <taxon>Paracoccaceae</taxon>
        <taxon>Paracoccus</taxon>
    </lineage>
</organism>
<name>A0ABV7RCR7_9RHOB</name>
<keyword evidence="1" id="KW-0732">Signal</keyword>
<feature type="signal peptide" evidence="1">
    <location>
        <begin position="1"/>
        <end position="25"/>
    </location>
</feature>
<evidence type="ECO:0000259" key="2">
    <source>
        <dbReference type="Pfam" id="PF05257"/>
    </source>
</evidence>
<dbReference type="EMBL" id="JBHRXJ010000027">
    <property type="protein sequence ID" value="MFC3530455.1"/>
    <property type="molecule type" value="Genomic_DNA"/>
</dbReference>
<proteinExistence type="predicted"/>
<accession>A0ABV7RCR7</accession>
<sequence length="248" mass="26410">MNRRAFFRSAAAIPAIGSLAVPVWADSLSCEQVTDFQLLRPEDDPDFGAVIVPGEGGGSPVGTKASRHSEVRTAVRIILDAPRGGGIIDTVRYFADLKGKNEDNELYSREWSVRANPLIVSFFALTGTAPSAGDQTAWCAAFLSFCLFLADKPNKFTALSGGYRTFGNDASNSPSPGDVAVFSKYGEDGTKGFGHVGFFLSSEVRNGVDGVNVIGGNQVGDTGSTGAITEAWFPLQGKTIFLHSIRRY</sequence>
<protein>
    <submittedName>
        <fullName evidence="3">CHAP domain-containing protein</fullName>
    </submittedName>
</protein>
<dbReference type="RefSeq" id="WP_377746685.1">
    <property type="nucleotide sequence ID" value="NZ_JBHRXJ010000027.1"/>
</dbReference>
<dbReference type="InterPro" id="IPR007921">
    <property type="entry name" value="CHAP_dom"/>
</dbReference>
<evidence type="ECO:0000313" key="4">
    <source>
        <dbReference type="Proteomes" id="UP001595721"/>
    </source>
</evidence>
<keyword evidence="4" id="KW-1185">Reference proteome</keyword>
<feature type="chain" id="PRO_5045966374" evidence="1">
    <location>
        <begin position="26"/>
        <end position="248"/>
    </location>
</feature>
<reference evidence="4" key="1">
    <citation type="journal article" date="2019" name="Int. J. Syst. Evol. Microbiol.">
        <title>The Global Catalogue of Microorganisms (GCM) 10K type strain sequencing project: providing services to taxonomists for standard genome sequencing and annotation.</title>
        <authorList>
            <consortium name="The Broad Institute Genomics Platform"/>
            <consortium name="The Broad Institute Genome Sequencing Center for Infectious Disease"/>
            <person name="Wu L."/>
            <person name="Ma J."/>
        </authorList>
    </citation>
    <scope>NUCLEOTIDE SEQUENCE [LARGE SCALE GENOMIC DNA]</scope>
    <source>
        <strain evidence="4">KCTC 42899</strain>
    </source>
</reference>